<dbReference type="PANTHER" id="PTHR43790">
    <property type="entry name" value="CARBOHYDRATE TRANSPORT ATP-BINDING PROTEIN MG119-RELATED"/>
    <property type="match status" value="1"/>
</dbReference>
<gene>
    <name evidence="13" type="ORF">G5B42_08260</name>
</gene>
<evidence type="ECO:0000256" key="1">
    <source>
        <dbReference type="ARBA" id="ARBA00004202"/>
    </source>
</evidence>
<dbReference type="SMART" id="SM00382">
    <property type="entry name" value="AAA"/>
    <property type="match status" value="2"/>
</dbReference>
<dbReference type="GO" id="GO:0043211">
    <property type="term" value="F:ABC-type carbohydrate transporter activity"/>
    <property type="evidence" value="ECO:0007669"/>
    <property type="project" value="UniProtKB-UniRule"/>
</dbReference>
<comment type="function">
    <text evidence="11">Part of an ABC transporter complex involved in carbohydrate import. Could be involved in ribose, galactose and/or methyl galactoside import. Responsible for energy coupling to the transport system.</text>
</comment>
<dbReference type="InterPro" id="IPR003593">
    <property type="entry name" value="AAA+_ATPase"/>
</dbReference>
<comment type="subcellular location">
    <subcellularLocation>
        <location evidence="2">Cell inner membrane</location>
    </subcellularLocation>
    <subcellularLocation>
        <location evidence="1 11">Cell membrane</location>
        <topology evidence="1 11">Peripheral membrane protein</topology>
    </subcellularLocation>
</comment>
<reference evidence="13" key="1">
    <citation type="submission" date="2020-06" db="EMBL/GenBank/DDBJ databases">
        <title>Novel chitinolytic bacterium.</title>
        <authorList>
            <person name="Ungkulpasvich U."/>
            <person name="Kosugi A."/>
            <person name="Uke A."/>
        </authorList>
    </citation>
    <scope>NUCLEOTIDE SEQUENCE</scope>
    <source>
        <strain evidence="13">UUS1-1</strain>
    </source>
</reference>
<evidence type="ECO:0000313" key="13">
    <source>
        <dbReference type="EMBL" id="MBA2133532.1"/>
    </source>
</evidence>
<evidence type="ECO:0000256" key="2">
    <source>
        <dbReference type="ARBA" id="ARBA00004533"/>
    </source>
</evidence>
<dbReference type="PANTHER" id="PTHR43790:SF7">
    <property type="entry name" value="GALACTOSE_METHYL GALACTOSIDE IMPORT ATP-BINDING PROTEIN MGLA"/>
    <property type="match status" value="1"/>
</dbReference>
<dbReference type="Pfam" id="PF00005">
    <property type="entry name" value="ABC_tran"/>
    <property type="match status" value="2"/>
</dbReference>
<evidence type="ECO:0000256" key="9">
    <source>
        <dbReference type="ARBA" id="ARBA00022967"/>
    </source>
</evidence>
<dbReference type="InterPro" id="IPR017871">
    <property type="entry name" value="ABC_transporter-like_CS"/>
</dbReference>
<dbReference type="PROSITE" id="PS00211">
    <property type="entry name" value="ABC_TRANSPORTER_1"/>
    <property type="match status" value="1"/>
</dbReference>
<sequence>MNNDKYVLEMNNISKEFPGVKALDGVTFKVRPGTVHALMGENGAGKSTLMKCLFGLYKPDAGEIIINGKKVEIQNAKEALDHGISMIHQELHSNLHRNVMENIWLGRFPLKRIGPFTFIDERKMYRDTKELFDNLRMDIDPKEIVGRMSVSRIQLLEIARAVSYDAKVIIMDEPSSSLTEHEVKRLFEIIRDLKNRGVAIIYISHKIEEILKIADEVTILRDGKKVGDWPAAELTNDLIISRMVGRPLTNRFPPRESKPSTEVILRVEGLTSPIFKSFKDISFELYHGEILGIGGLVGAQRTELIEALFGLRAVESGRIFYKGKEVKINSPITAKKLGMALLTEERRATGIFPVLDILENTCIANLPKYVKRNKLLDDSVRRAEAKRAVEMLDVKTPSLKTLIQDLSGGNQQKVLFARWLLTEPEILLLDEPTRGIDVGAKYEIYTIMANLAKQGKSIIFISSEMPELIGMADRIMVMCEGRLSGFVSGEEATQENIMRLATKFMA</sequence>
<dbReference type="CDD" id="cd03215">
    <property type="entry name" value="ABC_Carb_Monos_II"/>
    <property type="match status" value="1"/>
</dbReference>
<dbReference type="CDD" id="cd03216">
    <property type="entry name" value="ABC_Carb_Monos_I"/>
    <property type="match status" value="1"/>
</dbReference>
<keyword evidence="3 11" id="KW-0813">Transport</keyword>
<proteinExistence type="inferred from homology"/>
<keyword evidence="8 11" id="KW-0067">ATP-binding</keyword>
<name>A0A8J6LSV4_9FIRM</name>
<comment type="caution">
    <text evidence="13">The sequence shown here is derived from an EMBL/GenBank/DDBJ whole genome shotgun (WGS) entry which is preliminary data.</text>
</comment>
<evidence type="ECO:0000256" key="4">
    <source>
        <dbReference type="ARBA" id="ARBA00022475"/>
    </source>
</evidence>
<dbReference type="EC" id="7.5.2.11" evidence="11"/>
<dbReference type="InterPro" id="IPR027417">
    <property type="entry name" value="P-loop_NTPase"/>
</dbReference>
<dbReference type="InterPro" id="IPR003439">
    <property type="entry name" value="ABC_transporter-like_ATP-bd"/>
</dbReference>
<dbReference type="FunFam" id="3.40.50.300:FF:000126">
    <property type="entry name" value="Galactose/methyl galactoside import ATP-binding protein MglA"/>
    <property type="match status" value="1"/>
</dbReference>
<feature type="domain" description="ABC transporter" evidence="12">
    <location>
        <begin position="8"/>
        <end position="247"/>
    </location>
</feature>
<organism evidence="13 14">
    <name type="scientific">Capillibacterium thermochitinicola</name>
    <dbReference type="NCBI Taxonomy" id="2699427"/>
    <lineage>
        <taxon>Bacteria</taxon>
        <taxon>Bacillati</taxon>
        <taxon>Bacillota</taxon>
        <taxon>Capillibacterium</taxon>
    </lineage>
</organism>
<dbReference type="EMBL" id="JAAKDE010000015">
    <property type="protein sequence ID" value="MBA2133532.1"/>
    <property type="molecule type" value="Genomic_DNA"/>
</dbReference>
<dbReference type="Gene3D" id="3.40.50.300">
    <property type="entry name" value="P-loop containing nucleotide triphosphate hydrolases"/>
    <property type="match status" value="2"/>
</dbReference>
<dbReference type="FunFam" id="3.40.50.300:FF:000127">
    <property type="entry name" value="Ribose import ATP-binding protein RbsA"/>
    <property type="match status" value="1"/>
</dbReference>
<evidence type="ECO:0000256" key="6">
    <source>
        <dbReference type="ARBA" id="ARBA00022737"/>
    </source>
</evidence>
<dbReference type="PROSITE" id="PS50893">
    <property type="entry name" value="ABC_TRANSPORTER_2"/>
    <property type="match status" value="2"/>
</dbReference>
<dbReference type="GO" id="GO:0005524">
    <property type="term" value="F:ATP binding"/>
    <property type="evidence" value="ECO:0007669"/>
    <property type="project" value="UniProtKB-UniRule"/>
</dbReference>
<keyword evidence="4 11" id="KW-1003">Cell membrane</keyword>
<evidence type="ECO:0000256" key="7">
    <source>
        <dbReference type="ARBA" id="ARBA00022741"/>
    </source>
</evidence>
<evidence type="ECO:0000256" key="3">
    <source>
        <dbReference type="ARBA" id="ARBA00022448"/>
    </source>
</evidence>
<keyword evidence="14" id="KW-1185">Reference proteome</keyword>
<keyword evidence="5 11" id="KW-0762">Sugar transport</keyword>
<dbReference type="GO" id="GO:0016887">
    <property type="term" value="F:ATP hydrolysis activity"/>
    <property type="evidence" value="ECO:0007669"/>
    <property type="project" value="InterPro"/>
</dbReference>
<keyword evidence="9 11" id="KW-1278">Translocase</keyword>
<evidence type="ECO:0000256" key="10">
    <source>
        <dbReference type="ARBA" id="ARBA00023136"/>
    </source>
</evidence>
<evidence type="ECO:0000256" key="5">
    <source>
        <dbReference type="ARBA" id="ARBA00022597"/>
    </source>
</evidence>
<dbReference type="AlphaFoldDB" id="A0A8J6LSV4"/>
<feature type="domain" description="ABC transporter" evidence="12">
    <location>
        <begin position="259"/>
        <end position="505"/>
    </location>
</feature>
<dbReference type="Proteomes" id="UP000657177">
    <property type="component" value="Unassembled WGS sequence"/>
</dbReference>
<keyword evidence="10 11" id="KW-0472">Membrane</keyword>
<dbReference type="GO" id="GO:0015749">
    <property type="term" value="P:monosaccharide transmembrane transport"/>
    <property type="evidence" value="ECO:0007669"/>
    <property type="project" value="UniProtKB-ARBA"/>
</dbReference>
<dbReference type="SUPFAM" id="SSF52540">
    <property type="entry name" value="P-loop containing nucleoside triphosphate hydrolases"/>
    <property type="match status" value="2"/>
</dbReference>
<evidence type="ECO:0000256" key="11">
    <source>
        <dbReference type="RuleBase" id="RU367029"/>
    </source>
</evidence>
<evidence type="ECO:0000313" key="14">
    <source>
        <dbReference type="Proteomes" id="UP000657177"/>
    </source>
</evidence>
<comment type="similarity">
    <text evidence="11">Belongs to the ABC transporter superfamily.</text>
</comment>
<dbReference type="InterPro" id="IPR050107">
    <property type="entry name" value="ABC_carbohydrate_import_ATPase"/>
</dbReference>
<keyword evidence="6" id="KW-0677">Repeat</keyword>
<evidence type="ECO:0000259" key="12">
    <source>
        <dbReference type="PROSITE" id="PS50893"/>
    </source>
</evidence>
<comment type="catalytic activity">
    <reaction evidence="11">
        <text>D-galactose(out) + ATP + H2O = D-galactose(in) + ADP + phosphate + H(+)</text>
        <dbReference type="Rhea" id="RHEA:60156"/>
        <dbReference type="ChEBI" id="CHEBI:4139"/>
        <dbReference type="ChEBI" id="CHEBI:15377"/>
        <dbReference type="ChEBI" id="CHEBI:15378"/>
        <dbReference type="ChEBI" id="CHEBI:30616"/>
        <dbReference type="ChEBI" id="CHEBI:43474"/>
        <dbReference type="ChEBI" id="CHEBI:456216"/>
        <dbReference type="EC" id="7.5.2.11"/>
    </reaction>
</comment>
<evidence type="ECO:0000256" key="8">
    <source>
        <dbReference type="ARBA" id="ARBA00022840"/>
    </source>
</evidence>
<accession>A0A8J6LSV4</accession>
<keyword evidence="7 11" id="KW-0547">Nucleotide-binding</keyword>
<protein>
    <recommendedName>
        <fullName evidence="11">Ribose/galactose/methyl galactoside import ATP-binding protein</fullName>
        <ecNumber evidence="11">7.5.2.11</ecNumber>
    </recommendedName>
</protein>
<dbReference type="GO" id="GO:0005886">
    <property type="term" value="C:plasma membrane"/>
    <property type="evidence" value="ECO:0007669"/>
    <property type="project" value="UniProtKB-SubCell"/>
</dbReference>